<evidence type="ECO:0000256" key="3">
    <source>
        <dbReference type="ARBA" id="ARBA00022946"/>
    </source>
</evidence>
<name>A0AAD8LCX3_TARER</name>
<evidence type="ECO:0000256" key="2">
    <source>
        <dbReference type="ARBA" id="ARBA00022472"/>
    </source>
</evidence>
<protein>
    <submittedName>
        <fullName evidence="4">Uncharacterized protein</fullName>
    </submittedName>
</protein>
<dbReference type="PANTHER" id="PTHR13068:SF113">
    <property type="entry name" value="TRANSCRIPTION TERMINATION FACTOR MTEF18, MITOCHONDRIAL"/>
    <property type="match status" value="1"/>
</dbReference>
<dbReference type="AlphaFoldDB" id="A0AAD8LCX3"/>
<gene>
    <name evidence="4" type="ORF">QVD17_02533</name>
</gene>
<keyword evidence="2" id="KW-0806">Transcription termination</keyword>
<dbReference type="PANTHER" id="PTHR13068">
    <property type="entry name" value="CGI-12 PROTEIN-RELATED"/>
    <property type="match status" value="1"/>
</dbReference>
<dbReference type="Pfam" id="PF02536">
    <property type="entry name" value="mTERF"/>
    <property type="match status" value="1"/>
</dbReference>
<evidence type="ECO:0000313" key="4">
    <source>
        <dbReference type="EMBL" id="KAK1436751.1"/>
    </source>
</evidence>
<sequence length="572" mass="66353">MFLRRTLPSLHSHATIRHHTSATNNLKPLSKIPHKYRTKAIQQAQEALTEYLHTVKTVPYTFAENISKHSTLTLSTIISKLKFSAPHFSKSLQKFFRYNPVNEFELFYESIGIDVNELELVLPARKFFLSEDRKAFDVACVLYSFGFPWNKLGVLYKEEKRVFDKDGIELKEIWNKYMEYGFSSSCLVGICLVFPRVLNGDSEGEALVNDLKRVVLDFGLVSDVDGEMDTWIDVCRKIRLFYDLGCKKVDIFDLIGRSRTILVEYSEVVLSEKIEYFCRFDVTMDEVVSLLVSGFKIFDLDVKTRVFCVRGLLKHFGMDEQHLDIITKKYPYVFGKNRLANLPHVMRALSLNQWFVDNLKHGGHHLLESYPIVNSDQDYDKDFEESLVKIQASRVAIHTLSKLQFLHSIGFGENTLTIKVLKHMHGTSSKLNKRFYCLVHNGIEFSKLCRIISLSPKILNQQTEVLEKKVKFLCKEIGYPLDTLDVFPAYLCFDLEKRIKPRYRFHTWLMETGLCDKEYSLASIIATSEGSFIARVYRIHPAAPKIYFEIFMSRDYDNQANIHTLMNPHALD</sequence>
<keyword evidence="3" id="KW-0809">Transit peptide</keyword>
<dbReference type="EMBL" id="JAUHHV010000001">
    <property type="protein sequence ID" value="KAK1436751.1"/>
    <property type="molecule type" value="Genomic_DNA"/>
</dbReference>
<dbReference type="GO" id="GO:0006353">
    <property type="term" value="P:DNA-templated transcription termination"/>
    <property type="evidence" value="ECO:0007669"/>
    <property type="project" value="UniProtKB-KW"/>
</dbReference>
<keyword evidence="2" id="KW-0804">Transcription</keyword>
<comment type="caution">
    <text evidence="4">The sequence shown here is derived from an EMBL/GenBank/DDBJ whole genome shotgun (WGS) entry which is preliminary data.</text>
</comment>
<keyword evidence="5" id="KW-1185">Reference proteome</keyword>
<organism evidence="4 5">
    <name type="scientific">Tagetes erecta</name>
    <name type="common">African marigold</name>
    <dbReference type="NCBI Taxonomy" id="13708"/>
    <lineage>
        <taxon>Eukaryota</taxon>
        <taxon>Viridiplantae</taxon>
        <taxon>Streptophyta</taxon>
        <taxon>Embryophyta</taxon>
        <taxon>Tracheophyta</taxon>
        <taxon>Spermatophyta</taxon>
        <taxon>Magnoliopsida</taxon>
        <taxon>eudicotyledons</taxon>
        <taxon>Gunneridae</taxon>
        <taxon>Pentapetalae</taxon>
        <taxon>asterids</taxon>
        <taxon>campanulids</taxon>
        <taxon>Asterales</taxon>
        <taxon>Asteraceae</taxon>
        <taxon>Asteroideae</taxon>
        <taxon>Heliantheae alliance</taxon>
        <taxon>Tageteae</taxon>
        <taxon>Tagetes</taxon>
    </lineage>
</organism>
<dbReference type="SMART" id="SM00733">
    <property type="entry name" value="Mterf"/>
    <property type="match status" value="3"/>
</dbReference>
<evidence type="ECO:0000313" key="5">
    <source>
        <dbReference type="Proteomes" id="UP001229421"/>
    </source>
</evidence>
<dbReference type="Proteomes" id="UP001229421">
    <property type="component" value="Unassembled WGS sequence"/>
</dbReference>
<dbReference type="FunFam" id="1.25.70.10:FF:000017">
    <property type="entry name" value="Transcription termination factor MTEF18, mitochondrial"/>
    <property type="match status" value="1"/>
</dbReference>
<reference evidence="4" key="1">
    <citation type="journal article" date="2023" name="bioRxiv">
        <title>Improved chromosome-level genome assembly for marigold (Tagetes erecta).</title>
        <authorList>
            <person name="Jiang F."/>
            <person name="Yuan L."/>
            <person name="Wang S."/>
            <person name="Wang H."/>
            <person name="Xu D."/>
            <person name="Wang A."/>
            <person name="Fan W."/>
        </authorList>
    </citation>
    <scope>NUCLEOTIDE SEQUENCE</scope>
    <source>
        <strain evidence="4">WSJ</strain>
        <tissue evidence="4">Leaf</tissue>
    </source>
</reference>
<dbReference type="GO" id="GO:0003676">
    <property type="term" value="F:nucleic acid binding"/>
    <property type="evidence" value="ECO:0007669"/>
    <property type="project" value="InterPro"/>
</dbReference>
<dbReference type="InterPro" id="IPR003690">
    <property type="entry name" value="MTERF"/>
</dbReference>
<comment type="similarity">
    <text evidence="1">Belongs to the mTERF family.</text>
</comment>
<proteinExistence type="inferred from homology"/>
<keyword evidence="2" id="KW-0805">Transcription regulation</keyword>
<dbReference type="InterPro" id="IPR038538">
    <property type="entry name" value="MTERF_sf"/>
</dbReference>
<dbReference type="Gene3D" id="1.25.70.10">
    <property type="entry name" value="Transcription termination factor 3, mitochondrial"/>
    <property type="match status" value="2"/>
</dbReference>
<accession>A0AAD8LCX3</accession>
<evidence type="ECO:0000256" key="1">
    <source>
        <dbReference type="ARBA" id="ARBA00007692"/>
    </source>
</evidence>